<proteinExistence type="predicted"/>
<name>A0ABU6VC13_9FABA</name>
<dbReference type="Proteomes" id="UP001341840">
    <property type="component" value="Unassembled WGS sequence"/>
</dbReference>
<organism evidence="1 2">
    <name type="scientific">Stylosanthes scabra</name>
    <dbReference type="NCBI Taxonomy" id="79078"/>
    <lineage>
        <taxon>Eukaryota</taxon>
        <taxon>Viridiplantae</taxon>
        <taxon>Streptophyta</taxon>
        <taxon>Embryophyta</taxon>
        <taxon>Tracheophyta</taxon>
        <taxon>Spermatophyta</taxon>
        <taxon>Magnoliopsida</taxon>
        <taxon>eudicotyledons</taxon>
        <taxon>Gunneridae</taxon>
        <taxon>Pentapetalae</taxon>
        <taxon>rosids</taxon>
        <taxon>fabids</taxon>
        <taxon>Fabales</taxon>
        <taxon>Fabaceae</taxon>
        <taxon>Papilionoideae</taxon>
        <taxon>50 kb inversion clade</taxon>
        <taxon>dalbergioids sensu lato</taxon>
        <taxon>Dalbergieae</taxon>
        <taxon>Pterocarpus clade</taxon>
        <taxon>Stylosanthes</taxon>
    </lineage>
</organism>
<comment type="caution">
    <text evidence="1">The sequence shown here is derived from an EMBL/GenBank/DDBJ whole genome shotgun (WGS) entry which is preliminary data.</text>
</comment>
<evidence type="ECO:0000313" key="1">
    <source>
        <dbReference type="EMBL" id="MED6171004.1"/>
    </source>
</evidence>
<accession>A0ABU6VC13</accession>
<gene>
    <name evidence="1" type="ORF">PIB30_036657</name>
</gene>
<keyword evidence="2" id="KW-1185">Reference proteome</keyword>
<sequence>MLMFECVRVKLGLLDPRGASSPVNLSQLGNYKEKKLGAKHNLKKEEELKNQGNFKAGYRCPATWYRYPRRKPTPNHVQAWTRRDPRPNPRWTAFRPRLGVGFHHSPRLGVAKEAQTTPEPSCSVLQTPTEPHDRAIFTVGREPNAVQAQHHAKLKSQLGLGVVQSDTPRPKCDSLPSSPTLQFVSISDSINLRGNDTLLTLYYLIRSGALAGGSLRFRKDFGHHSFNTSNNLSSSGLGSLLEMITGIVVPSPR</sequence>
<dbReference type="EMBL" id="JASCZI010151215">
    <property type="protein sequence ID" value="MED6171004.1"/>
    <property type="molecule type" value="Genomic_DNA"/>
</dbReference>
<evidence type="ECO:0000313" key="2">
    <source>
        <dbReference type="Proteomes" id="UP001341840"/>
    </source>
</evidence>
<reference evidence="1 2" key="1">
    <citation type="journal article" date="2023" name="Plants (Basel)">
        <title>Bridging the Gap: Combining Genomics and Transcriptomics Approaches to Understand Stylosanthes scabra, an Orphan Legume from the Brazilian Caatinga.</title>
        <authorList>
            <person name="Ferreira-Neto J.R.C."/>
            <person name="da Silva M.D."/>
            <person name="Binneck E."/>
            <person name="de Melo N.F."/>
            <person name="da Silva R.H."/>
            <person name="de Melo A.L.T.M."/>
            <person name="Pandolfi V."/>
            <person name="Bustamante F.O."/>
            <person name="Brasileiro-Vidal A.C."/>
            <person name="Benko-Iseppon A.M."/>
        </authorList>
    </citation>
    <scope>NUCLEOTIDE SEQUENCE [LARGE SCALE GENOMIC DNA]</scope>
    <source>
        <tissue evidence="1">Leaves</tissue>
    </source>
</reference>
<protein>
    <submittedName>
        <fullName evidence="1">Uncharacterized protein</fullName>
    </submittedName>
</protein>